<proteinExistence type="predicted"/>
<dbReference type="PANTHER" id="PTHR46601:SF2">
    <property type="entry name" value="UBIQUITIN-LIKE PROTEASE FAMILY PROFILE DOMAIN-CONTAINING PROTEIN"/>
    <property type="match status" value="1"/>
</dbReference>
<organism evidence="2 3">
    <name type="scientific">Adineta ricciae</name>
    <name type="common">Rotifer</name>
    <dbReference type="NCBI Taxonomy" id="249248"/>
    <lineage>
        <taxon>Eukaryota</taxon>
        <taxon>Metazoa</taxon>
        <taxon>Spiralia</taxon>
        <taxon>Gnathifera</taxon>
        <taxon>Rotifera</taxon>
        <taxon>Eurotatoria</taxon>
        <taxon>Bdelloidea</taxon>
        <taxon>Adinetida</taxon>
        <taxon>Adinetidae</taxon>
        <taxon>Adineta</taxon>
    </lineage>
</organism>
<dbReference type="Proteomes" id="UP000663852">
    <property type="component" value="Unassembled WGS sequence"/>
</dbReference>
<evidence type="ECO:0000313" key="2">
    <source>
        <dbReference type="EMBL" id="CAF1313207.1"/>
    </source>
</evidence>
<gene>
    <name evidence="2" type="ORF">EDS130_LOCUS31260</name>
</gene>
<dbReference type="AlphaFoldDB" id="A0A815F0Q4"/>
<accession>A0A815F0Q4</accession>
<comment type="caution">
    <text evidence="2">The sequence shown here is derived from an EMBL/GenBank/DDBJ whole genome shotgun (WGS) entry which is preliminary data.</text>
</comment>
<dbReference type="EMBL" id="CAJNOJ010000227">
    <property type="protein sequence ID" value="CAF1313207.1"/>
    <property type="molecule type" value="Genomic_DNA"/>
</dbReference>
<feature type="region of interest" description="Disordered" evidence="1">
    <location>
        <begin position="14"/>
        <end position="35"/>
    </location>
</feature>
<dbReference type="PANTHER" id="PTHR46601">
    <property type="entry name" value="ULP_PROTEASE DOMAIN-CONTAINING PROTEIN"/>
    <property type="match status" value="1"/>
</dbReference>
<reference evidence="2" key="1">
    <citation type="submission" date="2021-02" db="EMBL/GenBank/DDBJ databases">
        <authorList>
            <person name="Nowell W R."/>
        </authorList>
    </citation>
    <scope>NUCLEOTIDE SEQUENCE</scope>
</reference>
<sequence length="299" mass="34695">MSGEEVCIIVIPNDLPTEENGHEGNTTNNVQHTEEYPCPECEQSLASRLRYHTIPKKSRKSMFRFRRDPTWDPIGSETVGIQCDSVTRIASDPSNSCRIRYQAPGKKDSITIKENGEKKKLQKRYLLYSLNEIYQLFIEENPQIAIGCSSFKSLRPCNVLYKSETPHNLCLCIHHENICLLLQAINERVHGLKSIDLHSFVKLLVCDDTKELCMFKDCSRCSDNFKIKIQDQIIDPSAIIKWSLWSTTKENRTVKVDYDGTVQNCVNVLQTKINPFLFHVFIKRQQSNFFEMFKKKCYR</sequence>
<evidence type="ECO:0000256" key="1">
    <source>
        <dbReference type="SAM" id="MobiDB-lite"/>
    </source>
</evidence>
<evidence type="ECO:0000313" key="3">
    <source>
        <dbReference type="Proteomes" id="UP000663852"/>
    </source>
</evidence>
<name>A0A815F0Q4_ADIRI</name>
<dbReference type="OrthoDB" id="10062343at2759"/>
<protein>
    <submittedName>
        <fullName evidence="2">Uncharacterized protein</fullName>
    </submittedName>
</protein>